<dbReference type="EMBL" id="FMYG01000004">
    <property type="protein sequence ID" value="SDC31128.1"/>
    <property type="molecule type" value="Genomic_DNA"/>
</dbReference>
<sequence>MPRSDPDPALHPAQQREHSILAKVDAYRTIMGGGAFFSHTTAALLWGLPLPPLADEDLHVAVPHPARAPEGRGVRGHQLHSRGVSIVSSESGVRLTDPATTWTLLGSTLRHPYDLIAVGDAVVSPIRVAGPHGRIVREAFASVADVSRVVEAVTKRRGIVAVREALPRVRSGVRSRPESWTRLTLVDAGLPEPELNHDVYDAAGFVACVDLAYPDRRVGVEYEGDQHRTDAAQWQRDIERYERLAVAGWRMVRVTRDMLFQRPAHVARLVADAMGR</sequence>
<dbReference type="Proteomes" id="UP000183203">
    <property type="component" value="Unassembled WGS sequence"/>
</dbReference>
<name>A0A1G6KJY0_9MICO</name>
<organism evidence="1 2">
    <name type="scientific">Microbacterium enclense</name>
    <dbReference type="NCBI Taxonomy" id="993073"/>
    <lineage>
        <taxon>Bacteria</taxon>
        <taxon>Bacillati</taxon>
        <taxon>Actinomycetota</taxon>
        <taxon>Actinomycetes</taxon>
        <taxon>Micrococcales</taxon>
        <taxon>Microbacteriaceae</taxon>
        <taxon>Microbacterium</taxon>
    </lineage>
</organism>
<evidence type="ECO:0008006" key="3">
    <source>
        <dbReference type="Google" id="ProtNLM"/>
    </source>
</evidence>
<dbReference type="STRING" id="993073.AS029_08700"/>
<dbReference type="Gene3D" id="3.40.960.10">
    <property type="entry name" value="VSR Endonuclease"/>
    <property type="match status" value="1"/>
</dbReference>
<dbReference type="InterPro" id="IPR011335">
    <property type="entry name" value="Restrct_endonuc-II-like"/>
</dbReference>
<evidence type="ECO:0000313" key="2">
    <source>
        <dbReference type="Proteomes" id="UP000183203"/>
    </source>
</evidence>
<reference evidence="1 2" key="1">
    <citation type="submission" date="2016-09" db="EMBL/GenBank/DDBJ databases">
        <authorList>
            <person name="Capua I."/>
            <person name="De Benedictis P."/>
            <person name="Joannis T."/>
            <person name="Lombin L.H."/>
            <person name="Cattoli G."/>
        </authorList>
    </citation>
    <scope>NUCLEOTIDE SEQUENCE [LARGE SCALE GENOMIC DNA]</scope>
    <source>
        <strain evidence="1 2">NIO-1002</strain>
    </source>
</reference>
<protein>
    <recommendedName>
        <fullName evidence="3">DUF559 domain-containing protein</fullName>
    </recommendedName>
</protein>
<proteinExistence type="predicted"/>
<dbReference type="SUPFAM" id="SSF52980">
    <property type="entry name" value="Restriction endonuclease-like"/>
    <property type="match status" value="1"/>
</dbReference>
<accession>A0A1G6KJY0</accession>
<dbReference type="AlphaFoldDB" id="A0A1G6KJY0"/>
<dbReference type="RefSeq" id="WP_058232200.1">
    <property type="nucleotide sequence ID" value="NZ_FMYG01000004.1"/>
</dbReference>
<evidence type="ECO:0000313" key="1">
    <source>
        <dbReference type="EMBL" id="SDC31128.1"/>
    </source>
</evidence>
<gene>
    <name evidence="1" type="ORF">SAMN05216418_2005</name>
</gene>